<sequence>MSDEKRFEILLEDISRKMDLLVEGHQSLNQKIDRIATELREEMFQMRGELRAEIIGVRDGLRKEMGEMRDELREEMRQMEDGLRKEMGEMRGELGQKIDKISDRLLNYEKRITALEK</sequence>
<comment type="caution">
    <text evidence="2">The sequence shown here is derived from an EMBL/GenBank/DDBJ whole genome shotgun (WGS) entry which is preliminary data.</text>
</comment>
<gene>
    <name evidence="2" type="ORF">DRJ04_01660</name>
</gene>
<dbReference type="AlphaFoldDB" id="A0A662DIT2"/>
<evidence type="ECO:0008006" key="4">
    <source>
        <dbReference type="Google" id="ProtNLM"/>
    </source>
</evidence>
<dbReference type="EMBL" id="QMQA01000028">
    <property type="protein sequence ID" value="RLE14808.1"/>
    <property type="molecule type" value="Genomic_DNA"/>
</dbReference>
<organism evidence="2 3">
    <name type="scientific">Aerophobetes bacterium</name>
    <dbReference type="NCBI Taxonomy" id="2030807"/>
    <lineage>
        <taxon>Bacteria</taxon>
        <taxon>Candidatus Aerophobota</taxon>
    </lineage>
</organism>
<dbReference type="Gene3D" id="1.20.120.20">
    <property type="entry name" value="Apolipoprotein"/>
    <property type="match status" value="1"/>
</dbReference>
<proteinExistence type="predicted"/>
<keyword evidence="1" id="KW-0175">Coiled coil</keyword>
<dbReference type="SUPFAM" id="SSF58113">
    <property type="entry name" value="Apolipoprotein A-I"/>
    <property type="match status" value="1"/>
</dbReference>
<protein>
    <recommendedName>
        <fullName evidence="4">DUF1640 domain-containing protein</fullName>
    </recommendedName>
</protein>
<evidence type="ECO:0000256" key="1">
    <source>
        <dbReference type="SAM" id="Coils"/>
    </source>
</evidence>
<feature type="coiled-coil region" evidence="1">
    <location>
        <begin position="58"/>
        <end position="89"/>
    </location>
</feature>
<accession>A0A662DIT2</accession>
<evidence type="ECO:0000313" key="3">
    <source>
        <dbReference type="Proteomes" id="UP000280417"/>
    </source>
</evidence>
<evidence type="ECO:0000313" key="2">
    <source>
        <dbReference type="EMBL" id="RLE14808.1"/>
    </source>
</evidence>
<name>A0A662DIT2_UNCAE</name>
<reference evidence="2 3" key="1">
    <citation type="submission" date="2018-06" db="EMBL/GenBank/DDBJ databases">
        <title>Extensive metabolic versatility and redundancy in microbially diverse, dynamic hydrothermal sediments.</title>
        <authorList>
            <person name="Dombrowski N."/>
            <person name="Teske A."/>
            <person name="Baker B.J."/>
        </authorList>
    </citation>
    <scope>NUCLEOTIDE SEQUENCE [LARGE SCALE GENOMIC DNA]</scope>
    <source>
        <strain evidence="2">B3_G15</strain>
    </source>
</reference>
<dbReference type="Proteomes" id="UP000280417">
    <property type="component" value="Unassembled WGS sequence"/>
</dbReference>